<dbReference type="EMBL" id="FOOT01000005">
    <property type="protein sequence ID" value="SFH06510.1"/>
    <property type="molecule type" value="Genomic_DNA"/>
</dbReference>
<protein>
    <submittedName>
        <fullName evidence="2">Glycosyl transferases group 1</fullName>
    </submittedName>
</protein>
<organism evidence="2 3">
    <name type="scientific">Pontibacter chinhatensis</name>
    <dbReference type="NCBI Taxonomy" id="1436961"/>
    <lineage>
        <taxon>Bacteria</taxon>
        <taxon>Pseudomonadati</taxon>
        <taxon>Bacteroidota</taxon>
        <taxon>Cytophagia</taxon>
        <taxon>Cytophagales</taxon>
        <taxon>Hymenobacteraceae</taxon>
        <taxon>Pontibacter</taxon>
    </lineage>
</organism>
<dbReference type="SUPFAM" id="SSF53756">
    <property type="entry name" value="UDP-Glycosyltransferase/glycogen phosphorylase"/>
    <property type="match status" value="1"/>
</dbReference>
<evidence type="ECO:0000313" key="2">
    <source>
        <dbReference type="EMBL" id="SFH06510.1"/>
    </source>
</evidence>
<feature type="domain" description="Glycosyl transferase family 1" evidence="1">
    <location>
        <begin position="230"/>
        <end position="377"/>
    </location>
</feature>
<gene>
    <name evidence="2" type="ORF">SAMN05421739_105283</name>
</gene>
<dbReference type="STRING" id="1436961.SAMN05421739_105283"/>
<dbReference type="Proteomes" id="UP000198724">
    <property type="component" value="Unassembled WGS sequence"/>
</dbReference>
<keyword evidence="3" id="KW-1185">Reference proteome</keyword>
<dbReference type="AlphaFoldDB" id="A0A1I2WYY8"/>
<proteinExistence type="predicted"/>
<sequence length="404" mass="44946">MRAAANGLARANLLKEFHTSFASFPGEMLDRLGAIGALSEIRRRRFSTSLKPLTRTYPWIELGRIASTKAGFSNLMKHESGVFSVDNVYRSLDRRVALRLKHSKAEGINSIYAYEDGAAYSFKEAKKYGIQCFYDLPTGYWRAARRLLQTEHEIRPEWSDTLSGFQDSDAKLSRKDEELRMADIIIVASRFTAQTLQEYPGDLAPVKIIPYGFPPVNPYKDYTDLSGNRPLKLLFVGKLTQQKGIANLLAAVEALKGQVTLTLVGGKASDDCNTLNKALAKHKWIPSLSHQEVLKLMLDHDVLVFPSLFDGFGLVITEAMAQGTPVIATERSAGPDLIQHGKNGWLVDSSSTESLRKVIEELLECPELIAKAGIEAIKTARERPWEAYEKELVATVQDRLSAVS</sequence>
<dbReference type="PANTHER" id="PTHR45947">
    <property type="entry name" value="SULFOQUINOVOSYL TRANSFERASE SQD2"/>
    <property type="match status" value="1"/>
</dbReference>
<dbReference type="InterPro" id="IPR050194">
    <property type="entry name" value="Glycosyltransferase_grp1"/>
</dbReference>
<dbReference type="Gene3D" id="3.40.50.2000">
    <property type="entry name" value="Glycogen Phosphorylase B"/>
    <property type="match status" value="2"/>
</dbReference>
<dbReference type="InterPro" id="IPR001296">
    <property type="entry name" value="Glyco_trans_1"/>
</dbReference>
<dbReference type="GO" id="GO:0016757">
    <property type="term" value="F:glycosyltransferase activity"/>
    <property type="evidence" value="ECO:0007669"/>
    <property type="project" value="InterPro"/>
</dbReference>
<keyword evidence="2" id="KW-0808">Transferase</keyword>
<dbReference type="Pfam" id="PF00534">
    <property type="entry name" value="Glycos_transf_1"/>
    <property type="match status" value="1"/>
</dbReference>
<reference evidence="3" key="1">
    <citation type="submission" date="2016-10" db="EMBL/GenBank/DDBJ databases">
        <authorList>
            <person name="Varghese N."/>
            <person name="Submissions S."/>
        </authorList>
    </citation>
    <scope>NUCLEOTIDE SEQUENCE [LARGE SCALE GENOMIC DNA]</scope>
    <source>
        <strain evidence="3">LP51</strain>
    </source>
</reference>
<dbReference type="PANTHER" id="PTHR45947:SF3">
    <property type="entry name" value="SULFOQUINOVOSYL TRANSFERASE SQD2"/>
    <property type="match status" value="1"/>
</dbReference>
<dbReference type="CDD" id="cd03801">
    <property type="entry name" value="GT4_PimA-like"/>
    <property type="match status" value="1"/>
</dbReference>
<evidence type="ECO:0000313" key="3">
    <source>
        <dbReference type="Proteomes" id="UP000198724"/>
    </source>
</evidence>
<evidence type="ECO:0000259" key="1">
    <source>
        <dbReference type="Pfam" id="PF00534"/>
    </source>
</evidence>
<name>A0A1I2WYY8_9BACT</name>
<accession>A0A1I2WYY8</accession>